<sequence>MVFIEEKHSYLSSLANQPKQAALVALVTDEVFQLPQGSFSEPDTIYYSSIQAIKKNSKESFESQYAKISKRKVSENSVAPFIHDDFLIFTLVIGVLKFECDKEWLLGVIRNRARGKVTTSFENLLIGNYLSKANNQSMVLVFLFLLDKSKITNDQLNEAYNTMSDTKESFNSDFIRIVYYRAFDIVIQFKLPRDADEVSRLLEFEGRFKKRINIFSIVVYNLFIIGILCGAYKAFQLLPEDKKLFVNDLNLILGLGAVIGLSGNFIPKLKTKFQEMILRAFGYQNTK</sequence>
<keyword evidence="1" id="KW-0812">Transmembrane</keyword>
<feature type="transmembrane region" description="Helical" evidence="1">
    <location>
        <begin position="214"/>
        <end position="235"/>
    </location>
</feature>
<proteinExistence type="predicted"/>
<evidence type="ECO:0000313" key="3">
    <source>
        <dbReference type="Proteomes" id="UP000030129"/>
    </source>
</evidence>
<gene>
    <name evidence="2" type="ORF">Q763_09545</name>
</gene>
<organism evidence="2 3">
    <name type="scientific">Flavobacterium beibuense F44-8</name>
    <dbReference type="NCBI Taxonomy" id="1406840"/>
    <lineage>
        <taxon>Bacteria</taxon>
        <taxon>Pseudomonadati</taxon>
        <taxon>Bacteroidota</taxon>
        <taxon>Flavobacteriia</taxon>
        <taxon>Flavobacteriales</taxon>
        <taxon>Flavobacteriaceae</taxon>
        <taxon>Flavobacterium</taxon>
    </lineage>
</organism>
<dbReference type="eggNOG" id="ENOG50341JB">
    <property type="taxonomic scope" value="Bacteria"/>
</dbReference>
<keyword evidence="1" id="KW-1133">Transmembrane helix</keyword>
<evidence type="ECO:0000256" key="1">
    <source>
        <dbReference type="SAM" id="Phobius"/>
    </source>
</evidence>
<protein>
    <submittedName>
        <fullName evidence="2">Uncharacterized protein</fullName>
    </submittedName>
</protein>
<dbReference type="RefSeq" id="WP_035133547.1">
    <property type="nucleotide sequence ID" value="NZ_JRLV01000009.1"/>
</dbReference>
<dbReference type="EMBL" id="JRLV01000009">
    <property type="protein sequence ID" value="KGO80771.1"/>
    <property type="molecule type" value="Genomic_DNA"/>
</dbReference>
<keyword evidence="1" id="KW-0472">Membrane</keyword>
<evidence type="ECO:0000313" key="2">
    <source>
        <dbReference type="EMBL" id="KGO80771.1"/>
    </source>
</evidence>
<keyword evidence="3" id="KW-1185">Reference proteome</keyword>
<accession>A0A0A2LN63</accession>
<name>A0A0A2LN63_9FLAO</name>
<feature type="transmembrane region" description="Helical" evidence="1">
    <location>
        <begin position="247"/>
        <end position="266"/>
    </location>
</feature>
<dbReference type="STRING" id="1406840.Q763_09545"/>
<comment type="caution">
    <text evidence="2">The sequence shown here is derived from an EMBL/GenBank/DDBJ whole genome shotgun (WGS) entry which is preliminary data.</text>
</comment>
<dbReference type="AlphaFoldDB" id="A0A0A2LN63"/>
<dbReference type="Proteomes" id="UP000030129">
    <property type="component" value="Unassembled WGS sequence"/>
</dbReference>
<reference evidence="2 3" key="1">
    <citation type="submission" date="2013-09" db="EMBL/GenBank/DDBJ databases">
        <authorList>
            <person name="Zeng Z."/>
            <person name="Chen C."/>
        </authorList>
    </citation>
    <scope>NUCLEOTIDE SEQUENCE [LARGE SCALE GENOMIC DNA]</scope>
    <source>
        <strain evidence="2 3">F44-8</strain>
    </source>
</reference>